<dbReference type="GeneID" id="85471127"/>
<dbReference type="InterPro" id="IPR001002">
    <property type="entry name" value="Chitin-bd_1"/>
</dbReference>
<evidence type="ECO:0000313" key="12">
    <source>
        <dbReference type="Proteomes" id="UP001243989"/>
    </source>
</evidence>
<protein>
    <recommendedName>
        <fullName evidence="10">Chitin-binding type-1 domain-containing protein</fullName>
    </recommendedName>
</protein>
<dbReference type="GO" id="GO:0016787">
    <property type="term" value="F:hydrolase activity"/>
    <property type="evidence" value="ECO:0007669"/>
    <property type="project" value="UniProtKB-KW"/>
</dbReference>
<dbReference type="GO" id="GO:0046872">
    <property type="term" value="F:metal ion binding"/>
    <property type="evidence" value="ECO:0007669"/>
    <property type="project" value="UniProtKB-KW"/>
</dbReference>
<dbReference type="Gene3D" id="3.30.60.10">
    <property type="entry name" value="Endochitinase-like"/>
    <property type="match status" value="2"/>
</dbReference>
<evidence type="ECO:0000256" key="1">
    <source>
        <dbReference type="ARBA" id="ARBA00001941"/>
    </source>
</evidence>
<evidence type="ECO:0000256" key="2">
    <source>
        <dbReference type="ARBA" id="ARBA00022669"/>
    </source>
</evidence>
<keyword evidence="7" id="KW-0170">Cobalt</keyword>
<gene>
    <name evidence="11" type="ORF">BDP81DRAFT_354364</name>
</gene>
<dbReference type="PANTHER" id="PTHR46471">
    <property type="entry name" value="CHITIN DEACETYLASE"/>
    <property type="match status" value="1"/>
</dbReference>
<evidence type="ECO:0000256" key="5">
    <source>
        <dbReference type="ARBA" id="ARBA00022801"/>
    </source>
</evidence>
<organism evidence="11 12">
    <name type="scientific">Colletotrichum phormii</name>
    <dbReference type="NCBI Taxonomy" id="359342"/>
    <lineage>
        <taxon>Eukaryota</taxon>
        <taxon>Fungi</taxon>
        <taxon>Dikarya</taxon>
        <taxon>Ascomycota</taxon>
        <taxon>Pezizomycotina</taxon>
        <taxon>Sordariomycetes</taxon>
        <taxon>Hypocreomycetidae</taxon>
        <taxon>Glomerellales</taxon>
        <taxon>Glomerellaceae</taxon>
        <taxon>Colletotrichum</taxon>
        <taxon>Colletotrichum acutatum species complex</taxon>
    </lineage>
</organism>
<dbReference type="SUPFAM" id="SSF57016">
    <property type="entry name" value="Plant lectins/antimicrobial peptides"/>
    <property type="match status" value="2"/>
</dbReference>
<feature type="disulfide bond" evidence="8">
    <location>
        <begin position="66"/>
        <end position="80"/>
    </location>
</feature>
<feature type="disulfide bond" evidence="8">
    <location>
        <begin position="123"/>
        <end position="137"/>
    </location>
</feature>
<evidence type="ECO:0000256" key="6">
    <source>
        <dbReference type="ARBA" id="ARBA00023277"/>
    </source>
</evidence>
<dbReference type="RefSeq" id="XP_060442200.1">
    <property type="nucleotide sequence ID" value="XM_060586265.1"/>
</dbReference>
<evidence type="ECO:0000256" key="9">
    <source>
        <dbReference type="SAM" id="MobiDB-lite"/>
    </source>
</evidence>
<evidence type="ECO:0000256" key="3">
    <source>
        <dbReference type="ARBA" id="ARBA00022723"/>
    </source>
</evidence>
<dbReference type="InterPro" id="IPR036861">
    <property type="entry name" value="Endochitinase-like_sf"/>
</dbReference>
<keyword evidence="5" id="KW-0378">Hydrolase</keyword>
<feature type="domain" description="Chitin-binding type-1" evidence="10">
    <location>
        <begin position="103"/>
        <end position="150"/>
    </location>
</feature>
<keyword evidence="6" id="KW-0119">Carbohydrate metabolism</keyword>
<evidence type="ECO:0000313" key="11">
    <source>
        <dbReference type="EMBL" id="KAK1633593.1"/>
    </source>
</evidence>
<keyword evidence="4" id="KW-0732">Signal</keyword>
<accession>A0AAJ0ECH0</accession>
<feature type="region of interest" description="Disordered" evidence="9">
    <location>
        <begin position="1"/>
        <end position="33"/>
    </location>
</feature>
<dbReference type="PROSITE" id="PS50941">
    <property type="entry name" value="CHIT_BIND_I_2"/>
    <property type="match status" value="2"/>
</dbReference>
<proteinExistence type="predicted"/>
<evidence type="ECO:0000259" key="10">
    <source>
        <dbReference type="PROSITE" id="PS50941"/>
    </source>
</evidence>
<comment type="cofactor">
    <cofactor evidence="1">
        <name>Co(2+)</name>
        <dbReference type="ChEBI" id="CHEBI:48828"/>
    </cofactor>
</comment>
<dbReference type="SMART" id="SM00270">
    <property type="entry name" value="ChtBD1"/>
    <property type="match status" value="2"/>
</dbReference>
<sequence>SGSTTRTGSSSSSSSSSNTRSSSASASGSATSSASAVLPSTSLISTDGSCGGAAGKSCTGSTFGTCCSPYNYCGNTTAHCDTGCQSGFGKCSGTGVNVAVSLNGNCGSTNGGATCTGSTFGNCCSAYGYCGSTSAFCGTGCQSVYGTCDTSSGSGTTAASSTATSAAASPVKTVSTIGAACGSSANTKCGDGFCCTALNACASSKILFVNNPACSTSLGCQTSWSSTCS</sequence>
<comment type="caution">
    <text evidence="8">Lacks conserved residue(s) required for the propagation of feature annotation.</text>
</comment>
<keyword evidence="2 8" id="KW-0147">Chitin-binding</keyword>
<dbReference type="AlphaFoldDB" id="A0AAJ0ECH0"/>
<keyword evidence="8" id="KW-1015">Disulfide bond</keyword>
<evidence type="ECO:0000256" key="4">
    <source>
        <dbReference type="ARBA" id="ARBA00022729"/>
    </source>
</evidence>
<reference evidence="11" key="1">
    <citation type="submission" date="2021-06" db="EMBL/GenBank/DDBJ databases">
        <title>Comparative genomics, transcriptomics and evolutionary studies reveal genomic signatures of adaptation to plant cell wall in hemibiotrophic fungi.</title>
        <authorList>
            <consortium name="DOE Joint Genome Institute"/>
            <person name="Baroncelli R."/>
            <person name="Diaz J.F."/>
            <person name="Benocci T."/>
            <person name="Peng M."/>
            <person name="Battaglia E."/>
            <person name="Haridas S."/>
            <person name="Andreopoulos W."/>
            <person name="Labutti K."/>
            <person name="Pangilinan J."/>
            <person name="Floch G.L."/>
            <person name="Makela M.R."/>
            <person name="Henrissat B."/>
            <person name="Grigoriev I.V."/>
            <person name="Crouch J.A."/>
            <person name="De Vries R.P."/>
            <person name="Sukno S.A."/>
            <person name="Thon M.R."/>
        </authorList>
    </citation>
    <scope>NUCLEOTIDE SEQUENCE</scope>
    <source>
        <strain evidence="11">CBS 102054</strain>
    </source>
</reference>
<feature type="non-terminal residue" evidence="11">
    <location>
        <position position="1"/>
    </location>
</feature>
<name>A0AAJ0ECH0_9PEZI</name>
<keyword evidence="12" id="KW-1185">Reference proteome</keyword>
<dbReference type="PANTHER" id="PTHR46471:SF2">
    <property type="entry name" value="CHITIN DEACETYLASE-RELATED"/>
    <property type="match status" value="1"/>
</dbReference>
<dbReference type="Pfam" id="PF00187">
    <property type="entry name" value="Chitin_bind_1"/>
    <property type="match status" value="1"/>
</dbReference>
<keyword evidence="3" id="KW-0479">Metal-binding</keyword>
<dbReference type="Proteomes" id="UP001243989">
    <property type="component" value="Unassembled WGS sequence"/>
</dbReference>
<dbReference type="GO" id="GO:0008061">
    <property type="term" value="F:chitin binding"/>
    <property type="evidence" value="ECO:0007669"/>
    <property type="project" value="UniProtKB-UniRule"/>
</dbReference>
<evidence type="ECO:0000256" key="8">
    <source>
        <dbReference type="PROSITE-ProRule" id="PRU00261"/>
    </source>
</evidence>
<dbReference type="EMBL" id="JAHMHQ010000017">
    <property type="protein sequence ID" value="KAK1633593.1"/>
    <property type="molecule type" value="Genomic_DNA"/>
</dbReference>
<evidence type="ECO:0000256" key="7">
    <source>
        <dbReference type="ARBA" id="ARBA00023285"/>
    </source>
</evidence>
<comment type="caution">
    <text evidence="11">The sequence shown here is derived from an EMBL/GenBank/DDBJ whole genome shotgun (WGS) entry which is preliminary data.</text>
</comment>
<feature type="domain" description="Chitin-binding type-1" evidence="10">
    <location>
        <begin position="47"/>
        <end position="93"/>
    </location>
</feature>